<evidence type="ECO:0000313" key="3">
    <source>
        <dbReference type="Proteomes" id="UP001174136"/>
    </source>
</evidence>
<evidence type="ECO:0000313" key="2">
    <source>
        <dbReference type="EMBL" id="KAK0134959.1"/>
    </source>
</evidence>
<proteinExistence type="predicted"/>
<organism evidence="2 3">
    <name type="scientific">Merluccius polli</name>
    <name type="common">Benguela hake</name>
    <name type="synonym">Merluccius cadenati</name>
    <dbReference type="NCBI Taxonomy" id="89951"/>
    <lineage>
        <taxon>Eukaryota</taxon>
        <taxon>Metazoa</taxon>
        <taxon>Chordata</taxon>
        <taxon>Craniata</taxon>
        <taxon>Vertebrata</taxon>
        <taxon>Euteleostomi</taxon>
        <taxon>Actinopterygii</taxon>
        <taxon>Neopterygii</taxon>
        <taxon>Teleostei</taxon>
        <taxon>Neoteleostei</taxon>
        <taxon>Acanthomorphata</taxon>
        <taxon>Zeiogadaria</taxon>
        <taxon>Gadariae</taxon>
        <taxon>Gadiformes</taxon>
        <taxon>Gadoidei</taxon>
        <taxon>Merlucciidae</taxon>
        <taxon>Merluccius</taxon>
    </lineage>
</organism>
<evidence type="ECO:0000256" key="1">
    <source>
        <dbReference type="SAM" id="MobiDB-lite"/>
    </source>
</evidence>
<feature type="region of interest" description="Disordered" evidence="1">
    <location>
        <begin position="126"/>
        <end position="146"/>
    </location>
</feature>
<name>A0AA47M7I6_MERPO</name>
<keyword evidence="3" id="KW-1185">Reference proteome</keyword>
<dbReference type="AlphaFoldDB" id="A0AA47M7I6"/>
<protein>
    <submittedName>
        <fullName evidence="2">Uncharacterized protein</fullName>
    </submittedName>
</protein>
<gene>
    <name evidence="2" type="ORF">N1851_029228</name>
</gene>
<comment type="caution">
    <text evidence="2">The sequence shown here is derived from an EMBL/GenBank/DDBJ whole genome shotgun (WGS) entry which is preliminary data.</text>
</comment>
<sequence>MHLCAAHVLKAVSQLVAKKTNDRGLKEFVVFAFARLQNSTSLVTALKLFRSLCTVLMAKYKVTIQNEVKALQDLITKKSFSICLTLLLKTGPSAKWRKTTKRDLQRPFLVALHSLSSSERSLKEVKAEVTKRETKTKETDLEENKY</sequence>
<accession>A0AA47M7I6</accession>
<reference evidence="2" key="1">
    <citation type="journal article" date="2023" name="Front. Mar. Sci.">
        <title>A new Merluccius polli reference genome to investigate the effects of global change in West African waters.</title>
        <authorList>
            <person name="Mateo J.L."/>
            <person name="Blanco-Fernandez C."/>
            <person name="Garcia-Vazquez E."/>
            <person name="Machado-Schiaffino G."/>
        </authorList>
    </citation>
    <scope>NUCLEOTIDE SEQUENCE</scope>
    <source>
        <strain evidence="2">C29</strain>
        <tissue evidence="2">Fin</tissue>
    </source>
</reference>
<dbReference type="EMBL" id="JAOPHQ010005513">
    <property type="protein sequence ID" value="KAK0134959.1"/>
    <property type="molecule type" value="Genomic_DNA"/>
</dbReference>
<dbReference type="Proteomes" id="UP001174136">
    <property type="component" value="Unassembled WGS sequence"/>
</dbReference>